<dbReference type="PANTHER" id="PTHR23416">
    <property type="entry name" value="SIALIC ACID SYNTHASE-RELATED"/>
    <property type="match status" value="1"/>
</dbReference>
<dbReference type="InterPro" id="IPR051159">
    <property type="entry name" value="Hexapeptide_acetyltransf"/>
</dbReference>
<dbReference type="NCBIfam" id="NF007797">
    <property type="entry name" value="PRK10502.1"/>
    <property type="match status" value="1"/>
</dbReference>
<gene>
    <name evidence="3" type="ORF">LX69_02914</name>
</gene>
<protein>
    <submittedName>
        <fullName evidence="3">Putative colanic acid biosynthesis acetyltransferase WcaF</fullName>
    </submittedName>
</protein>
<dbReference type="Gene3D" id="2.160.10.10">
    <property type="entry name" value="Hexapeptide repeat proteins"/>
    <property type="match status" value="1"/>
</dbReference>
<evidence type="ECO:0000313" key="3">
    <source>
        <dbReference type="EMBL" id="PZX12323.1"/>
    </source>
</evidence>
<comment type="caution">
    <text evidence="3">The sequence shown here is derived from an EMBL/GenBank/DDBJ whole genome shotgun (WGS) entry which is preliminary data.</text>
</comment>
<dbReference type="CDD" id="cd05825">
    <property type="entry name" value="LbH_wcaF_like"/>
    <property type="match status" value="1"/>
</dbReference>
<keyword evidence="2 3" id="KW-0808">Transferase</keyword>
<dbReference type="PANTHER" id="PTHR23416:SF23">
    <property type="entry name" value="ACETYLTRANSFERASE C18B11.09C-RELATED"/>
    <property type="match status" value="1"/>
</dbReference>
<accession>A0A2W7MXQ2</accession>
<keyword evidence="4" id="KW-1185">Reference proteome</keyword>
<reference evidence="3 4" key="1">
    <citation type="submission" date="2018-06" db="EMBL/GenBank/DDBJ databases">
        <title>Genomic Encyclopedia of Archaeal and Bacterial Type Strains, Phase II (KMG-II): from individual species to whole genera.</title>
        <authorList>
            <person name="Goeker M."/>
        </authorList>
    </citation>
    <scope>NUCLEOTIDE SEQUENCE [LARGE SCALE GENOMIC DNA]</scope>
    <source>
        <strain evidence="3 4">DSM 6779</strain>
    </source>
</reference>
<name>A0A2W7MXQ2_9BACT</name>
<dbReference type="SUPFAM" id="SSF51161">
    <property type="entry name" value="Trimeric LpxA-like enzymes"/>
    <property type="match status" value="1"/>
</dbReference>
<dbReference type="GO" id="GO:0005829">
    <property type="term" value="C:cytosol"/>
    <property type="evidence" value="ECO:0007669"/>
    <property type="project" value="TreeGrafter"/>
</dbReference>
<organism evidence="3 4">
    <name type="scientific">Breznakibacter xylanolyticus</name>
    <dbReference type="NCBI Taxonomy" id="990"/>
    <lineage>
        <taxon>Bacteria</taxon>
        <taxon>Pseudomonadati</taxon>
        <taxon>Bacteroidota</taxon>
        <taxon>Bacteroidia</taxon>
        <taxon>Marinilabiliales</taxon>
        <taxon>Marinilabiliaceae</taxon>
        <taxon>Breznakibacter</taxon>
    </lineage>
</organism>
<sequence length="181" mass="19915">MKTDLSAYNNDWYDEGAGLLKRTLWFFVNALFFINPANPLSGIKVWWLRQFGATIGTGVVVKPGVNIKYPWKLTIGDHVWIGERVWIDNLDRVTIGSHCCLSQEALLLCGNHNYRVSTFDLKVSPIVLYEGVWIGARAMVTGGVVCESHAVLAAGSVASASLDAYGVYRGNPAVKVKERLG</sequence>
<dbReference type="RefSeq" id="WP_111446729.1">
    <property type="nucleotide sequence ID" value="NZ_QKZK01000032.1"/>
</dbReference>
<dbReference type="AlphaFoldDB" id="A0A2W7MXQ2"/>
<dbReference type="OrthoDB" id="9814490at2"/>
<dbReference type="EMBL" id="QKZK01000032">
    <property type="protein sequence ID" value="PZX12323.1"/>
    <property type="molecule type" value="Genomic_DNA"/>
</dbReference>
<dbReference type="GO" id="GO:0008374">
    <property type="term" value="F:O-acyltransferase activity"/>
    <property type="evidence" value="ECO:0007669"/>
    <property type="project" value="TreeGrafter"/>
</dbReference>
<comment type="similarity">
    <text evidence="1">Belongs to the transferase hexapeptide repeat family.</text>
</comment>
<proteinExistence type="inferred from homology"/>
<evidence type="ECO:0000256" key="2">
    <source>
        <dbReference type="ARBA" id="ARBA00022679"/>
    </source>
</evidence>
<evidence type="ECO:0000313" key="4">
    <source>
        <dbReference type="Proteomes" id="UP000249239"/>
    </source>
</evidence>
<dbReference type="Proteomes" id="UP000249239">
    <property type="component" value="Unassembled WGS sequence"/>
</dbReference>
<evidence type="ECO:0000256" key="1">
    <source>
        <dbReference type="ARBA" id="ARBA00007274"/>
    </source>
</evidence>
<dbReference type="InterPro" id="IPR011004">
    <property type="entry name" value="Trimer_LpxA-like_sf"/>
</dbReference>